<feature type="signal peptide" evidence="1">
    <location>
        <begin position="1"/>
        <end position="31"/>
    </location>
</feature>
<proteinExistence type="predicted"/>
<dbReference type="EMBL" id="BKCJ010336710">
    <property type="protein sequence ID" value="GEZ88173.1"/>
    <property type="molecule type" value="Genomic_DNA"/>
</dbReference>
<accession>A0A699IUX9</accession>
<comment type="caution">
    <text evidence="2">The sequence shown here is derived from an EMBL/GenBank/DDBJ whole genome shotgun (WGS) entry which is preliminary data.</text>
</comment>
<dbReference type="AlphaFoldDB" id="A0A699IUX9"/>
<keyword evidence="1" id="KW-0732">Signal</keyword>
<gene>
    <name evidence="2" type="ORF">Tci_560146</name>
</gene>
<reference evidence="2" key="1">
    <citation type="journal article" date="2019" name="Sci. Rep.">
        <title>Draft genome of Tanacetum cinerariifolium, the natural source of mosquito coil.</title>
        <authorList>
            <person name="Yamashiro T."/>
            <person name="Shiraishi A."/>
            <person name="Satake H."/>
            <person name="Nakayama K."/>
        </authorList>
    </citation>
    <scope>NUCLEOTIDE SEQUENCE</scope>
</reference>
<sequence>MCGMWHGDYLFSVGKVLLLLLPLFVLIPLHPKVQVVLDTLCQSEILEYVVPKMDHPYRFLSKGIASVEGLVRKKVTDRVGIYRGEKKGVGILR</sequence>
<organism evidence="2">
    <name type="scientific">Tanacetum cinerariifolium</name>
    <name type="common">Dalmatian daisy</name>
    <name type="synonym">Chrysanthemum cinerariifolium</name>
    <dbReference type="NCBI Taxonomy" id="118510"/>
    <lineage>
        <taxon>Eukaryota</taxon>
        <taxon>Viridiplantae</taxon>
        <taxon>Streptophyta</taxon>
        <taxon>Embryophyta</taxon>
        <taxon>Tracheophyta</taxon>
        <taxon>Spermatophyta</taxon>
        <taxon>Magnoliopsida</taxon>
        <taxon>eudicotyledons</taxon>
        <taxon>Gunneridae</taxon>
        <taxon>Pentapetalae</taxon>
        <taxon>asterids</taxon>
        <taxon>campanulids</taxon>
        <taxon>Asterales</taxon>
        <taxon>Asteraceae</taxon>
        <taxon>Asteroideae</taxon>
        <taxon>Anthemideae</taxon>
        <taxon>Anthemidinae</taxon>
        <taxon>Tanacetum</taxon>
    </lineage>
</organism>
<protein>
    <submittedName>
        <fullName evidence="2">Uncharacterized protein</fullName>
    </submittedName>
</protein>
<feature type="chain" id="PRO_5025460850" evidence="1">
    <location>
        <begin position="32"/>
        <end position="93"/>
    </location>
</feature>
<evidence type="ECO:0000313" key="2">
    <source>
        <dbReference type="EMBL" id="GEZ88173.1"/>
    </source>
</evidence>
<evidence type="ECO:0000256" key="1">
    <source>
        <dbReference type="SAM" id="SignalP"/>
    </source>
</evidence>
<name>A0A699IUX9_TANCI</name>